<evidence type="ECO:0000256" key="1">
    <source>
        <dbReference type="ARBA" id="ARBA00010203"/>
    </source>
</evidence>
<keyword evidence="11" id="KW-1185">Reference proteome</keyword>
<evidence type="ECO:0000313" key="10">
    <source>
        <dbReference type="EMBL" id="QDV36976.1"/>
    </source>
</evidence>
<evidence type="ECO:0000256" key="6">
    <source>
        <dbReference type="ARBA" id="ARBA00023125"/>
    </source>
</evidence>
<dbReference type="GO" id="GO:0003677">
    <property type="term" value="F:DNA binding"/>
    <property type="evidence" value="ECO:0007669"/>
    <property type="project" value="UniProtKB-KW"/>
</dbReference>
<dbReference type="REBASE" id="356412">
    <property type="entry name" value="M1.PbaE1PORF49070P"/>
</dbReference>
<evidence type="ECO:0000256" key="5">
    <source>
        <dbReference type="ARBA" id="ARBA00022747"/>
    </source>
</evidence>
<keyword evidence="5" id="KW-0680">Restriction system</keyword>
<gene>
    <name evidence="10" type="primary">yhdJ_3</name>
    <name evidence="10" type="ORF">ElP_49070</name>
</gene>
<dbReference type="SUPFAM" id="SSF53335">
    <property type="entry name" value="S-adenosyl-L-methionine-dependent methyltransferases"/>
    <property type="match status" value="1"/>
</dbReference>
<comment type="catalytic activity">
    <reaction evidence="7">
        <text>a 2'-deoxycytidine in DNA + S-adenosyl-L-methionine = an N(4)-methyl-2'-deoxycytidine in DNA + S-adenosyl-L-homocysteine + H(+)</text>
        <dbReference type="Rhea" id="RHEA:16857"/>
        <dbReference type="Rhea" id="RHEA-COMP:11369"/>
        <dbReference type="Rhea" id="RHEA-COMP:13674"/>
        <dbReference type="ChEBI" id="CHEBI:15378"/>
        <dbReference type="ChEBI" id="CHEBI:57856"/>
        <dbReference type="ChEBI" id="CHEBI:59789"/>
        <dbReference type="ChEBI" id="CHEBI:85452"/>
        <dbReference type="ChEBI" id="CHEBI:137933"/>
        <dbReference type="EC" id="2.1.1.113"/>
    </reaction>
</comment>
<keyword evidence="3 10" id="KW-0808">Transferase</keyword>
<dbReference type="GO" id="GO:0009307">
    <property type="term" value="P:DNA restriction-modification system"/>
    <property type="evidence" value="ECO:0007669"/>
    <property type="project" value="UniProtKB-KW"/>
</dbReference>
<evidence type="ECO:0000313" key="11">
    <source>
        <dbReference type="Proteomes" id="UP000317835"/>
    </source>
</evidence>
<evidence type="ECO:0000259" key="9">
    <source>
        <dbReference type="Pfam" id="PF01555"/>
    </source>
</evidence>
<dbReference type="GO" id="GO:0008170">
    <property type="term" value="F:N-methyltransferase activity"/>
    <property type="evidence" value="ECO:0007669"/>
    <property type="project" value="InterPro"/>
</dbReference>
<accession>A0A518H889</accession>
<evidence type="ECO:0000256" key="2">
    <source>
        <dbReference type="ARBA" id="ARBA00022603"/>
    </source>
</evidence>
<proteinExistence type="inferred from homology"/>
<evidence type="ECO:0000256" key="4">
    <source>
        <dbReference type="ARBA" id="ARBA00022691"/>
    </source>
</evidence>
<comment type="similarity">
    <text evidence="1">Belongs to the N(4)/N(6)-methyltransferase family. N(4) subfamily.</text>
</comment>
<evidence type="ECO:0000256" key="7">
    <source>
        <dbReference type="ARBA" id="ARBA00049120"/>
    </source>
</evidence>
<dbReference type="AlphaFoldDB" id="A0A518H889"/>
<dbReference type="OrthoDB" id="9800801at2"/>
<keyword evidence="2 10" id="KW-0489">Methyltransferase</keyword>
<organism evidence="10 11">
    <name type="scientific">Tautonia plasticadhaerens</name>
    <dbReference type="NCBI Taxonomy" id="2527974"/>
    <lineage>
        <taxon>Bacteria</taxon>
        <taxon>Pseudomonadati</taxon>
        <taxon>Planctomycetota</taxon>
        <taxon>Planctomycetia</taxon>
        <taxon>Isosphaerales</taxon>
        <taxon>Isosphaeraceae</taxon>
        <taxon>Tautonia</taxon>
    </lineage>
</organism>
<name>A0A518H889_9BACT</name>
<evidence type="ECO:0000256" key="8">
    <source>
        <dbReference type="RuleBase" id="RU362026"/>
    </source>
</evidence>
<evidence type="ECO:0000256" key="3">
    <source>
        <dbReference type="ARBA" id="ARBA00022679"/>
    </source>
</evidence>
<dbReference type="Pfam" id="PF01555">
    <property type="entry name" value="N6_N4_Mtase"/>
    <property type="match status" value="1"/>
</dbReference>
<feature type="domain" description="DNA methylase N-4/N-6" evidence="9">
    <location>
        <begin position="29"/>
        <end position="261"/>
    </location>
</feature>
<reference evidence="10 11" key="1">
    <citation type="submission" date="2019-02" db="EMBL/GenBank/DDBJ databases">
        <title>Deep-cultivation of Planctomycetes and their phenomic and genomic characterization uncovers novel biology.</title>
        <authorList>
            <person name="Wiegand S."/>
            <person name="Jogler M."/>
            <person name="Boedeker C."/>
            <person name="Pinto D."/>
            <person name="Vollmers J."/>
            <person name="Rivas-Marin E."/>
            <person name="Kohn T."/>
            <person name="Peeters S.H."/>
            <person name="Heuer A."/>
            <person name="Rast P."/>
            <person name="Oberbeckmann S."/>
            <person name="Bunk B."/>
            <person name="Jeske O."/>
            <person name="Meyerdierks A."/>
            <person name="Storesund J.E."/>
            <person name="Kallscheuer N."/>
            <person name="Luecker S."/>
            <person name="Lage O.M."/>
            <person name="Pohl T."/>
            <person name="Merkel B.J."/>
            <person name="Hornburger P."/>
            <person name="Mueller R.-W."/>
            <person name="Bruemmer F."/>
            <person name="Labrenz M."/>
            <person name="Spormann A.M."/>
            <person name="Op den Camp H."/>
            <person name="Overmann J."/>
            <person name="Amann R."/>
            <person name="Jetten M.S.M."/>
            <person name="Mascher T."/>
            <person name="Medema M.H."/>
            <person name="Devos D.P."/>
            <person name="Kaster A.-K."/>
            <person name="Ovreas L."/>
            <person name="Rohde M."/>
            <person name="Galperin M.Y."/>
            <person name="Jogler C."/>
        </authorList>
    </citation>
    <scope>NUCLEOTIDE SEQUENCE [LARGE SCALE GENOMIC DNA]</scope>
    <source>
        <strain evidence="10 11">ElP</strain>
    </source>
</reference>
<sequence length="283" mass="32301">MKKTAPKYLDRIIRCDCVDGMRRLPDGCIDMTLTSPPYGEIRTYGGQAFDFTKFRAVAEELFRLTKPGGVVVWVVREQAPRGKGETGDSSRQRLYFQEVGFRLHHTMVMDRIGCRWPGRNRYGHPLEYAIILSKGKPKTLQLLRDRPNRHAGKTQAFTKRRTDGFLEKAGGAKTVPAFGVRGAVWSYAVGRNVSTKDHYALKGHPALMPEKMALEHIVSWSRPGELILDPFCGAATTCKMALLNHRRHLGFEVHEPYYHLALRRMRDAQAEYRRRMDSWLVGA</sequence>
<dbReference type="Gene3D" id="3.40.50.150">
    <property type="entry name" value="Vaccinia Virus protein VP39"/>
    <property type="match status" value="1"/>
</dbReference>
<dbReference type="RefSeq" id="WP_145274105.1">
    <property type="nucleotide sequence ID" value="NZ_CP036426.1"/>
</dbReference>
<dbReference type="InterPro" id="IPR001091">
    <property type="entry name" value="RM_Methyltransferase"/>
</dbReference>
<keyword evidence="6" id="KW-0238">DNA-binding</keyword>
<dbReference type="Proteomes" id="UP000317835">
    <property type="component" value="Chromosome"/>
</dbReference>
<protein>
    <recommendedName>
        <fullName evidence="8">Methyltransferase</fullName>
        <ecNumber evidence="8">2.1.1.-</ecNumber>
    </recommendedName>
</protein>
<dbReference type="PROSITE" id="PS00093">
    <property type="entry name" value="N4_MTASE"/>
    <property type="match status" value="1"/>
</dbReference>
<dbReference type="KEGG" id="tpla:ElP_49070"/>
<keyword evidence="4" id="KW-0949">S-adenosyl-L-methionine</keyword>
<dbReference type="EC" id="2.1.1.-" evidence="8"/>
<dbReference type="GO" id="GO:0032259">
    <property type="term" value="P:methylation"/>
    <property type="evidence" value="ECO:0007669"/>
    <property type="project" value="UniProtKB-KW"/>
</dbReference>
<dbReference type="InterPro" id="IPR002941">
    <property type="entry name" value="DNA_methylase_N4/N6"/>
</dbReference>
<dbReference type="InterPro" id="IPR029063">
    <property type="entry name" value="SAM-dependent_MTases_sf"/>
</dbReference>
<dbReference type="EMBL" id="CP036426">
    <property type="protein sequence ID" value="QDV36976.1"/>
    <property type="molecule type" value="Genomic_DNA"/>
</dbReference>
<dbReference type="GO" id="GO:0015667">
    <property type="term" value="F:site-specific DNA-methyltransferase (cytosine-N4-specific) activity"/>
    <property type="evidence" value="ECO:0007669"/>
    <property type="project" value="UniProtKB-EC"/>
</dbReference>
<dbReference type="InterPro" id="IPR017985">
    <property type="entry name" value="MeTrfase_CN4_CS"/>
</dbReference>
<dbReference type="PRINTS" id="PR00508">
    <property type="entry name" value="S21N4MTFRASE"/>
</dbReference>